<proteinExistence type="predicted"/>
<name>A0A0D5NGH8_9BACL</name>
<dbReference type="PATRIC" id="fig|1126833.4.peg.1027"/>
<dbReference type="AlphaFoldDB" id="A0A0D5NGH8"/>
<keyword evidence="2" id="KW-1185">Reference proteome</keyword>
<evidence type="ECO:0000313" key="1">
    <source>
        <dbReference type="EMBL" id="AJY74023.1"/>
    </source>
</evidence>
<dbReference type="EMBL" id="CP011058">
    <property type="protein sequence ID" value="AJY74023.1"/>
    <property type="molecule type" value="Genomic_DNA"/>
</dbReference>
<protein>
    <submittedName>
        <fullName evidence="1">Uncharacterized protein</fullName>
    </submittedName>
</protein>
<reference evidence="2" key="2">
    <citation type="submission" date="2015-03" db="EMBL/GenBank/DDBJ databases">
        <title>Genome sequence of Paenibacillus beijingensis strain DSM 24997T.</title>
        <authorList>
            <person name="Kwak Y."/>
            <person name="Shin J.-H."/>
        </authorList>
    </citation>
    <scope>NUCLEOTIDE SEQUENCE [LARGE SCALE GENOMIC DNA]</scope>
    <source>
        <strain evidence="2">DSM 24997</strain>
    </source>
</reference>
<dbReference type="HOGENOM" id="CLU_1309119_0_0_9"/>
<gene>
    <name evidence="1" type="ORF">VN24_04645</name>
</gene>
<evidence type="ECO:0000313" key="2">
    <source>
        <dbReference type="Proteomes" id="UP000032633"/>
    </source>
</evidence>
<accession>A0A0D5NGH8</accession>
<dbReference type="KEGG" id="pbj:VN24_04645"/>
<organism evidence="1 2">
    <name type="scientific">Paenibacillus beijingensis</name>
    <dbReference type="NCBI Taxonomy" id="1126833"/>
    <lineage>
        <taxon>Bacteria</taxon>
        <taxon>Bacillati</taxon>
        <taxon>Bacillota</taxon>
        <taxon>Bacilli</taxon>
        <taxon>Bacillales</taxon>
        <taxon>Paenibacillaceae</taxon>
        <taxon>Paenibacillus</taxon>
    </lineage>
</organism>
<sequence>MDRSSTYTDVKNNLTTLNQKLREQLTKDHYFRAAAALGMIDANGSIVFDREDAAAALTELAVHEPVSADEAFRSEASSTLKLTPSEKKALDAYKDSYTSLFRISSLSVGQGTAVLQDLLHRDQPEITVMDLRLSRFLTEGLLLFTRIITVDGLTVTAGPDFMFPSNIDQFLLHRGKKIAKKSSHADSGVRNFAAFNELHKTDGIRIVYKS</sequence>
<dbReference type="InterPro" id="IPR058292">
    <property type="entry name" value="DUF7986"/>
</dbReference>
<dbReference type="Proteomes" id="UP000032633">
    <property type="component" value="Chromosome"/>
</dbReference>
<reference evidence="1 2" key="1">
    <citation type="journal article" date="2015" name="J. Biotechnol.">
        <title>Complete genome sequence of Paenibacillus beijingensis 7188(T) (=DSM 24997(T)), a novel rhizobacterium from jujube garden soil.</title>
        <authorList>
            <person name="Kwak Y."/>
            <person name="Shin J.H."/>
        </authorList>
    </citation>
    <scope>NUCLEOTIDE SEQUENCE [LARGE SCALE GENOMIC DNA]</scope>
    <source>
        <strain evidence="1 2">DSM 24997</strain>
    </source>
</reference>
<dbReference type="RefSeq" id="WP_045669459.1">
    <property type="nucleotide sequence ID" value="NZ_CP011058.1"/>
</dbReference>
<dbReference type="Pfam" id="PF25948">
    <property type="entry name" value="DUF7986"/>
    <property type="match status" value="1"/>
</dbReference>